<dbReference type="GO" id="GO:0102208">
    <property type="term" value="F:2-polyprenyl-6-hydroxyphenol methylase activity"/>
    <property type="evidence" value="ECO:0007669"/>
    <property type="project" value="UniProtKB-EC"/>
</dbReference>
<proteinExistence type="predicted"/>
<accession>A0ABW4X909</accession>
<feature type="domain" description="Methyltransferase type 11" evidence="1">
    <location>
        <begin position="39"/>
        <end position="134"/>
    </location>
</feature>
<dbReference type="EC" id="2.1.1.64" evidence="2"/>
<comment type="caution">
    <text evidence="2">The sequence shown here is derived from an EMBL/GenBank/DDBJ whole genome shotgun (WGS) entry which is preliminary data.</text>
</comment>
<evidence type="ECO:0000259" key="1">
    <source>
        <dbReference type="Pfam" id="PF08241"/>
    </source>
</evidence>
<keyword evidence="2" id="KW-0808">Transferase</keyword>
<dbReference type="GO" id="GO:0061542">
    <property type="term" value="F:3-demethylubiquinol 3-O-methyltransferase activity"/>
    <property type="evidence" value="ECO:0007669"/>
    <property type="project" value="UniProtKB-EC"/>
</dbReference>
<name>A0ABW4X909_9ACTN</name>
<organism evidence="2 3">
    <name type="scientific">Blastococcus deserti</name>
    <dbReference type="NCBI Taxonomy" id="2259033"/>
    <lineage>
        <taxon>Bacteria</taxon>
        <taxon>Bacillati</taxon>
        <taxon>Actinomycetota</taxon>
        <taxon>Actinomycetes</taxon>
        <taxon>Geodermatophilales</taxon>
        <taxon>Geodermatophilaceae</taxon>
        <taxon>Blastococcus</taxon>
    </lineage>
</organism>
<sequence length="259" mass="28475">MPIDFHDAGNRTSYSGREADTSWREAVLTLVDPTGADVVDVGCGGGTYTRTWHHLGAATVTGVDFSAHILEAARAEQGNLPGVTFRHGDAERTGLPDQCADIVFERALVHHVTDLAALAVEAARLLRPGGVLLIQDRTPEDVAVPGSPAHPRGWFFEIFPRLLEVENRRRPTVEVVSAALASAGFTGVRAVPVEEVRRRYDDAEDYLADIAARTGRSILHELGDDDVARLVQELRRRLPEGPLVERDRWTLWRAERPPA</sequence>
<reference evidence="3" key="1">
    <citation type="journal article" date="2019" name="Int. J. Syst. Evol. Microbiol.">
        <title>The Global Catalogue of Microorganisms (GCM) 10K type strain sequencing project: providing services to taxonomists for standard genome sequencing and annotation.</title>
        <authorList>
            <consortium name="The Broad Institute Genomics Platform"/>
            <consortium name="The Broad Institute Genome Sequencing Center for Infectious Disease"/>
            <person name="Wu L."/>
            <person name="Ma J."/>
        </authorList>
    </citation>
    <scope>NUCLEOTIDE SEQUENCE [LARGE SCALE GENOMIC DNA]</scope>
    <source>
        <strain evidence="3">JCM 3338</strain>
    </source>
</reference>
<dbReference type="InterPro" id="IPR029063">
    <property type="entry name" value="SAM-dependent_MTases_sf"/>
</dbReference>
<dbReference type="RefSeq" id="WP_376873432.1">
    <property type="nucleotide sequence ID" value="NZ_JBHUHP010000007.1"/>
</dbReference>
<keyword evidence="2" id="KW-0489">Methyltransferase</keyword>
<dbReference type="InterPro" id="IPR050508">
    <property type="entry name" value="Methyltransf_Superfamily"/>
</dbReference>
<dbReference type="InterPro" id="IPR013216">
    <property type="entry name" value="Methyltransf_11"/>
</dbReference>
<dbReference type="EMBL" id="JBHUHP010000007">
    <property type="protein sequence ID" value="MFD2091293.1"/>
    <property type="molecule type" value="Genomic_DNA"/>
</dbReference>
<dbReference type="Gene3D" id="3.40.50.150">
    <property type="entry name" value="Vaccinia Virus protein VP39"/>
    <property type="match status" value="1"/>
</dbReference>
<protein>
    <submittedName>
        <fullName evidence="2">Class I SAM-dependent methyltransferase</fullName>
        <ecNumber evidence="2">2.1.1.222</ecNumber>
        <ecNumber evidence="2">2.1.1.64</ecNumber>
    </submittedName>
</protein>
<dbReference type="CDD" id="cd02440">
    <property type="entry name" value="AdoMet_MTases"/>
    <property type="match status" value="1"/>
</dbReference>
<evidence type="ECO:0000313" key="2">
    <source>
        <dbReference type="EMBL" id="MFD2091293.1"/>
    </source>
</evidence>
<dbReference type="SUPFAM" id="SSF53335">
    <property type="entry name" value="S-adenosyl-L-methionine-dependent methyltransferases"/>
    <property type="match status" value="1"/>
</dbReference>
<dbReference type="EC" id="2.1.1.222" evidence="2"/>
<dbReference type="GO" id="GO:0032259">
    <property type="term" value="P:methylation"/>
    <property type="evidence" value="ECO:0007669"/>
    <property type="project" value="UniProtKB-KW"/>
</dbReference>
<dbReference type="PANTHER" id="PTHR42912">
    <property type="entry name" value="METHYLTRANSFERASE"/>
    <property type="match status" value="1"/>
</dbReference>
<dbReference type="Proteomes" id="UP001597402">
    <property type="component" value="Unassembled WGS sequence"/>
</dbReference>
<evidence type="ECO:0000313" key="3">
    <source>
        <dbReference type="Proteomes" id="UP001597402"/>
    </source>
</evidence>
<keyword evidence="3" id="KW-1185">Reference proteome</keyword>
<dbReference type="Pfam" id="PF08241">
    <property type="entry name" value="Methyltransf_11"/>
    <property type="match status" value="1"/>
</dbReference>
<gene>
    <name evidence="2" type="ORF">ACFSHS_06845</name>
</gene>